<evidence type="ECO:0000256" key="9">
    <source>
        <dbReference type="RuleBase" id="RU004020"/>
    </source>
</evidence>
<comment type="subunit">
    <text evidence="2">Homotrimer.</text>
</comment>
<dbReference type="Pfam" id="PF00447">
    <property type="entry name" value="HSF_DNA-bind"/>
    <property type="match status" value="1"/>
</dbReference>
<dbReference type="RefSeq" id="XP_010915439.1">
    <property type="nucleotide sequence ID" value="XM_010917137.3"/>
</dbReference>
<feature type="region of interest" description="Disordered" evidence="10">
    <location>
        <begin position="109"/>
        <end position="128"/>
    </location>
</feature>
<comment type="subcellular location">
    <subcellularLocation>
        <location evidence="1">Nucleus</location>
    </subcellularLocation>
</comment>
<dbReference type="InterPro" id="IPR036388">
    <property type="entry name" value="WH-like_DNA-bd_sf"/>
</dbReference>
<dbReference type="GO" id="GO:0005634">
    <property type="term" value="C:nucleus"/>
    <property type="evidence" value="ECO:0007669"/>
    <property type="project" value="UniProtKB-SubCell"/>
</dbReference>
<keyword evidence="7" id="KW-0804">Transcription</keyword>
<dbReference type="GO" id="GO:0003700">
    <property type="term" value="F:DNA-binding transcription factor activity"/>
    <property type="evidence" value="ECO:0007669"/>
    <property type="project" value="InterPro"/>
</dbReference>
<protein>
    <submittedName>
        <fullName evidence="13">Heat stress transcription factor C-2b</fullName>
    </submittedName>
</protein>
<sequence length="278" mass="30638">MEGGSDNGGAMVAAPFVVKTYRMVNDPTTDPVISWGKDNNSFVVADPFAFSQTLLPAHFKHRNFSSFVRQLNTYGFRKVDPDRWEFAHASFLKGQTHLLRWIVRRNSSNSKGGDRGGGGRKEEEEEEEERVAMEVVRMKEEQRKIEEKVQRMWRRVQESERRPRQMLAFLVKVAGDPVMLHRLMGTSEGGKKRARLRLEGNRGELEAAPVEVGVGMDGGFQSLPVECDGGLLAVDGVDSFFNAVDSLGFFDGPGSAVGGVDGSGGGAYPYSFPVGNGF</sequence>
<dbReference type="Gene3D" id="1.10.10.10">
    <property type="entry name" value="Winged helix-like DNA-binding domain superfamily/Winged helix DNA-binding domain"/>
    <property type="match status" value="1"/>
</dbReference>
<accession>A0A6I9QUR5</accession>
<keyword evidence="8" id="KW-0539">Nucleus</keyword>
<evidence type="ECO:0000256" key="4">
    <source>
        <dbReference type="ARBA" id="ARBA00023015"/>
    </source>
</evidence>
<dbReference type="GO" id="GO:0006357">
    <property type="term" value="P:regulation of transcription by RNA polymerase II"/>
    <property type="evidence" value="ECO:0007669"/>
    <property type="project" value="TreeGrafter"/>
</dbReference>
<gene>
    <name evidence="13" type="primary">LOC105040563</name>
</gene>
<keyword evidence="3" id="KW-0597">Phosphoprotein</keyword>
<dbReference type="PANTHER" id="PTHR10015">
    <property type="entry name" value="HEAT SHOCK TRANSCRIPTION FACTOR"/>
    <property type="match status" value="1"/>
</dbReference>
<dbReference type="OrthoDB" id="60033at2759"/>
<name>A0A6I9QUR5_ELAGV</name>
<evidence type="ECO:0000256" key="10">
    <source>
        <dbReference type="SAM" id="MobiDB-lite"/>
    </source>
</evidence>
<dbReference type="InterPro" id="IPR000232">
    <property type="entry name" value="HSF_DNA-bd"/>
</dbReference>
<dbReference type="GO" id="GO:0034605">
    <property type="term" value="P:cellular response to heat"/>
    <property type="evidence" value="ECO:0007669"/>
    <property type="project" value="TreeGrafter"/>
</dbReference>
<evidence type="ECO:0000313" key="13">
    <source>
        <dbReference type="RefSeq" id="XP_010915439.1"/>
    </source>
</evidence>
<keyword evidence="5" id="KW-0346">Stress response</keyword>
<keyword evidence="6" id="KW-0238">DNA-binding</keyword>
<dbReference type="GeneID" id="105040563"/>
<proteinExistence type="inferred from homology"/>
<keyword evidence="4" id="KW-0805">Transcription regulation</keyword>
<comment type="similarity">
    <text evidence="9">Belongs to the HSF family.</text>
</comment>
<feature type="compositionally biased region" description="Basic and acidic residues" evidence="10">
    <location>
        <begin position="112"/>
        <end position="122"/>
    </location>
</feature>
<keyword evidence="12" id="KW-1185">Reference proteome</keyword>
<evidence type="ECO:0000259" key="11">
    <source>
        <dbReference type="PROSITE" id="PS00434"/>
    </source>
</evidence>
<evidence type="ECO:0000256" key="7">
    <source>
        <dbReference type="ARBA" id="ARBA00023163"/>
    </source>
</evidence>
<evidence type="ECO:0000256" key="5">
    <source>
        <dbReference type="ARBA" id="ARBA00023016"/>
    </source>
</evidence>
<dbReference type="KEGG" id="egu:105040563"/>
<evidence type="ECO:0000313" key="12">
    <source>
        <dbReference type="Proteomes" id="UP000504607"/>
    </source>
</evidence>
<evidence type="ECO:0000256" key="6">
    <source>
        <dbReference type="ARBA" id="ARBA00023125"/>
    </source>
</evidence>
<dbReference type="SUPFAM" id="SSF46785">
    <property type="entry name" value="Winged helix' DNA-binding domain"/>
    <property type="match status" value="1"/>
</dbReference>
<dbReference type="Proteomes" id="UP000504607">
    <property type="component" value="Chromosome 3"/>
</dbReference>
<dbReference type="PROSITE" id="PS00434">
    <property type="entry name" value="HSF_DOMAIN"/>
    <property type="match status" value="1"/>
</dbReference>
<feature type="domain" description="HSF-type DNA-binding" evidence="11">
    <location>
        <begin position="55"/>
        <end position="79"/>
    </location>
</feature>
<evidence type="ECO:0000256" key="2">
    <source>
        <dbReference type="ARBA" id="ARBA00011233"/>
    </source>
</evidence>
<evidence type="ECO:0000256" key="1">
    <source>
        <dbReference type="ARBA" id="ARBA00004123"/>
    </source>
</evidence>
<organism evidence="12 13">
    <name type="scientific">Elaeis guineensis var. tenera</name>
    <name type="common">Oil palm</name>
    <dbReference type="NCBI Taxonomy" id="51953"/>
    <lineage>
        <taxon>Eukaryota</taxon>
        <taxon>Viridiplantae</taxon>
        <taxon>Streptophyta</taxon>
        <taxon>Embryophyta</taxon>
        <taxon>Tracheophyta</taxon>
        <taxon>Spermatophyta</taxon>
        <taxon>Magnoliopsida</taxon>
        <taxon>Liliopsida</taxon>
        <taxon>Arecaceae</taxon>
        <taxon>Arecoideae</taxon>
        <taxon>Cocoseae</taxon>
        <taxon>Elaeidinae</taxon>
        <taxon>Elaeis</taxon>
    </lineage>
</organism>
<evidence type="ECO:0000256" key="3">
    <source>
        <dbReference type="ARBA" id="ARBA00022553"/>
    </source>
</evidence>
<dbReference type="InParanoid" id="A0A6I9QUR5"/>
<dbReference type="PANTHER" id="PTHR10015:SF328">
    <property type="entry name" value="HEAT STRESS TRANSCRIPTION FACTOR C-2A"/>
    <property type="match status" value="1"/>
</dbReference>
<dbReference type="PRINTS" id="PR00056">
    <property type="entry name" value="HSFDOMAIN"/>
</dbReference>
<evidence type="ECO:0000256" key="8">
    <source>
        <dbReference type="ARBA" id="ARBA00023242"/>
    </source>
</evidence>
<dbReference type="AlphaFoldDB" id="A0A6I9QUR5"/>
<reference evidence="13" key="1">
    <citation type="submission" date="2025-08" db="UniProtKB">
        <authorList>
            <consortium name="RefSeq"/>
        </authorList>
    </citation>
    <scope>IDENTIFICATION</scope>
</reference>
<dbReference type="GO" id="GO:0000978">
    <property type="term" value="F:RNA polymerase II cis-regulatory region sequence-specific DNA binding"/>
    <property type="evidence" value="ECO:0007669"/>
    <property type="project" value="TreeGrafter"/>
</dbReference>
<dbReference type="InterPro" id="IPR036390">
    <property type="entry name" value="WH_DNA-bd_sf"/>
</dbReference>
<dbReference type="FunCoup" id="A0A6I9QUR5">
    <property type="interactions" value="18"/>
</dbReference>
<dbReference type="SMART" id="SM00415">
    <property type="entry name" value="HSF"/>
    <property type="match status" value="1"/>
</dbReference>
<dbReference type="FunFam" id="1.10.10.10:FF:000037">
    <property type="entry name" value="Heat stress transcription factor B-4"/>
    <property type="match status" value="1"/>
</dbReference>